<keyword evidence="2" id="KW-0813">Transport</keyword>
<feature type="transmembrane region" description="Helical" evidence="3">
    <location>
        <begin position="90"/>
        <end position="107"/>
    </location>
</feature>
<dbReference type="Gene3D" id="1.10.1760.20">
    <property type="match status" value="1"/>
</dbReference>
<name>A0ABT0S145_9SPHN</name>
<evidence type="ECO:0000313" key="5">
    <source>
        <dbReference type="Proteomes" id="UP001165342"/>
    </source>
</evidence>
<dbReference type="PANTHER" id="PTHR34295:SF1">
    <property type="entry name" value="BIOTIN TRANSPORTER BIOY"/>
    <property type="match status" value="1"/>
</dbReference>
<comment type="caution">
    <text evidence="4">The sequence shown here is derived from an EMBL/GenBank/DDBJ whole genome shotgun (WGS) entry which is preliminary data.</text>
</comment>
<protein>
    <recommendedName>
        <fullName evidence="2">Biotin transporter</fullName>
    </recommendedName>
</protein>
<keyword evidence="3" id="KW-0812">Transmembrane</keyword>
<evidence type="ECO:0000256" key="2">
    <source>
        <dbReference type="PIRNR" id="PIRNR016661"/>
    </source>
</evidence>
<organism evidence="4 5">
    <name type="scientific">Sphingomonas hankyongi</name>
    <dbReference type="NCBI Taxonomy" id="2908209"/>
    <lineage>
        <taxon>Bacteria</taxon>
        <taxon>Pseudomonadati</taxon>
        <taxon>Pseudomonadota</taxon>
        <taxon>Alphaproteobacteria</taxon>
        <taxon>Sphingomonadales</taxon>
        <taxon>Sphingomonadaceae</taxon>
        <taxon>Sphingomonas</taxon>
    </lineage>
</organism>
<keyword evidence="5" id="KW-1185">Reference proteome</keyword>
<feature type="transmembrane region" description="Helical" evidence="3">
    <location>
        <begin position="150"/>
        <end position="171"/>
    </location>
</feature>
<feature type="transmembrane region" description="Helical" evidence="3">
    <location>
        <begin position="12"/>
        <end position="31"/>
    </location>
</feature>
<keyword evidence="3" id="KW-1133">Transmembrane helix</keyword>
<evidence type="ECO:0000256" key="3">
    <source>
        <dbReference type="SAM" id="Phobius"/>
    </source>
</evidence>
<feature type="transmembrane region" description="Helical" evidence="3">
    <location>
        <begin position="114"/>
        <end position="138"/>
    </location>
</feature>
<dbReference type="EMBL" id="JAMGBE010000002">
    <property type="protein sequence ID" value="MCL6729373.1"/>
    <property type="molecule type" value="Genomic_DNA"/>
</dbReference>
<feature type="transmembrane region" description="Helical" evidence="3">
    <location>
        <begin position="43"/>
        <end position="70"/>
    </location>
</feature>
<keyword evidence="2 3" id="KW-0472">Membrane</keyword>
<evidence type="ECO:0000313" key="4">
    <source>
        <dbReference type="EMBL" id="MCL6729373.1"/>
    </source>
</evidence>
<dbReference type="Proteomes" id="UP001165342">
    <property type="component" value="Unassembled WGS sequence"/>
</dbReference>
<comment type="subcellular location">
    <subcellularLocation>
        <location evidence="2">Cell membrane</location>
        <topology evidence="2">Multi-pass membrane protein</topology>
    </subcellularLocation>
</comment>
<evidence type="ECO:0000256" key="1">
    <source>
        <dbReference type="ARBA" id="ARBA00010692"/>
    </source>
</evidence>
<dbReference type="PIRSF" id="PIRSF016661">
    <property type="entry name" value="BioY"/>
    <property type="match status" value="1"/>
</dbReference>
<dbReference type="InterPro" id="IPR003784">
    <property type="entry name" value="BioY"/>
</dbReference>
<dbReference type="Pfam" id="PF02632">
    <property type="entry name" value="BioY"/>
    <property type="match status" value="1"/>
</dbReference>
<dbReference type="RefSeq" id="WP_249830876.1">
    <property type="nucleotide sequence ID" value="NZ_JAMGBE010000002.1"/>
</dbReference>
<reference evidence="4" key="1">
    <citation type="submission" date="2022-05" db="EMBL/GenBank/DDBJ databases">
        <authorList>
            <person name="Jo J.-H."/>
            <person name="Im W.-T."/>
        </authorList>
    </citation>
    <scope>NUCLEOTIDE SEQUENCE</scope>
    <source>
        <strain evidence="4">SE220</strain>
    </source>
</reference>
<dbReference type="PANTHER" id="PTHR34295">
    <property type="entry name" value="BIOTIN TRANSPORTER BIOY"/>
    <property type="match status" value="1"/>
</dbReference>
<keyword evidence="2" id="KW-1003">Cell membrane</keyword>
<sequence>MPLPTHPSLLFRSLWVALAVIGLALSSQVTISMNPVPMTLQTLAVVLTGFLLGTRFGSLATFLWLGLGAAGAPVFAEGAGGLEHLTGPTAGYLWSFPFAAALAGIGANSGRKTVTWLFVFALAAHLIILAMGASWLAAKIGAQAALSKGVMPFLPGAALKSAVAAALFRLIRGLRRARDREAAPDQCRDGASSH</sequence>
<comment type="similarity">
    <text evidence="1 2">Belongs to the BioY family.</text>
</comment>
<gene>
    <name evidence="4" type="ORF">LZ538_04780</name>
</gene>
<accession>A0ABT0S145</accession>
<proteinExistence type="inferred from homology"/>